<dbReference type="PANTHER" id="PTHR33055:SF3">
    <property type="entry name" value="PUTATIVE TRANSPOSASE FOR IS117-RELATED"/>
    <property type="match status" value="1"/>
</dbReference>
<dbReference type="AlphaFoldDB" id="A0A3G8LV91"/>
<gene>
    <name evidence="3" type="ORF">EGC82_13585</name>
</gene>
<evidence type="ECO:0000313" key="4">
    <source>
        <dbReference type="Proteomes" id="UP000278035"/>
    </source>
</evidence>
<dbReference type="PANTHER" id="PTHR33055">
    <property type="entry name" value="TRANSPOSASE FOR INSERTION SEQUENCE ELEMENT IS1111A"/>
    <property type="match status" value="1"/>
</dbReference>
<organism evidence="3 4">
    <name type="scientific">Shewanella livingstonensis</name>
    <dbReference type="NCBI Taxonomy" id="150120"/>
    <lineage>
        <taxon>Bacteria</taxon>
        <taxon>Pseudomonadati</taxon>
        <taxon>Pseudomonadota</taxon>
        <taxon>Gammaproteobacteria</taxon>
        <taxon>Alteromonadales</taxon>
        <taxon>Shewanellaceae</taxon>
        <taxon>Shewanella</taxon>
    </lineage>
</organism>
<keyword evidence="4" id="KW-1185">Reference proteome</keyword>
<feature type="domain" description="Transposase IS110-like N-terminal" evidence="1">
    <location>
        <begin position="7"/>
        <end position="145"/>
    </location>
</feature>
<dbReference type="EMBL" id="CP034015">
    <property type="protein sequence ID" value="AZG73703.1"/>
    <property type="molecule type" value="Genomic_DNA"/>
</dbReference>
<name>A0A3G8LV91_9GAMM</name>
<reference evidence="4" key="1">
    <citation type="submission" date="2018-11" db="EMBL/GenBank/DDBJ databases">
        <title>Shewanella sp. M2.</title>
        <authorList>
            <person name="Hwang Y.J."/>
            <person name="Hwang C.Y."/>
        </authorList>
    </citation>
    <scope>NUCLEOTIDE SEQUENCE [LARGE SCALE GENOMIC DNA]</scope>
    <source>
        <strain evidence="4">LMG 19866</strain>
    </source>
</reference>
<dbReference type="GO" id="GO:0003677">
    <property type="term" value="F:DNA binding"/>
    <property type="evidence" value="ECO:0007669"/>
    <property type="project" value="InterPro"/>
</dbReference>
<dbReference type="Pfam" id="PF01548">
    <property type="entry name" value="DEDD_Tnp_IS110"/>
    <property type="match status" value="1"/>
</dbReference>
<feature type="domain" description="Transposase IS116/IS110/IS902 C-terminal" evidence="2">
    <location>
        <begin position="210"/>
        <end position="288"/>
    </location>
</feature>
<evidence type="ECO:0000259" key="2">
    <source>
        <dbReference type="Pfam" id="PF02371"/>
    </source>
</evidence>
<dbReference type="InterPro" id="IPR047650">
    <property type="entry name" value="Transpos_IS110"/>
</dbReference>
<dbReference type="RefSeq" id="WP_124731241.1">
    <property type="nucleotide sequence ID" value="NZ_CBCSKC010000103.1"/>
</dbReference>
<dbReference type="GO" id="GO:0006313">
    <property type="term" value="P:DNA transposition"/>
    <property type="evidence" value="ECO:0007669"/>
    <property type="project" value="InterPro"/>
</dbReference>
<dbReference type="NCBIfam" id="NF033542">
    <property type="entry name" value="transpos_IS110"/>
    <property type="match status" value="1"/>
</dbReference>
<evidence type="ECO:0000259" key="1">
    <source>
        <dbReference type="Pfam" id="PF01548"/>
    </source>
</evidence>
<accession>A0A3G8LV91</accession>
<dbReference type="Proteomes" id="UP000278035">
    <property type="component" value="Chromosome"/>
</dbReference>
<dbReference type="GO" id="GO:0004803">
    <property type="term" value="F:transposase activity"/>
    <property type="evidence" value="ECO:0007669"/>
    <property type="project" value="InterPro"/>
</dbReference>
<dbReference type="KEGG" id="slj:EGC82_13585"/>
<sequence>MKVTTIAIDLAKNVFQVLGMDSHAKQVFNKRLNRTQLIEFMLQQPHCNVVFEACYSSHYWGRKFLAMGHNVKLIPAQHVTPFVRGSKNDNNDTMAIFEASFRPNIRFVPVKTEEQQEILMLHRVRERLVKEKTACTNQIRGVLVDFGICFAQGYKAFEVAMWDIINDASQRPIIKLMANDFWDEYQSVNTRLDRINTLIKKLVERDPNGKILLSIPGVGPIIASTFVASIGKGQAFNTAKELGVWLGLTPKQFASGHRSVNGSITKRGNCYLRKQLIHGARTVVSHASKKQDDLNLWITQLRSRKSICSTVVATAHRLARLIWVLLQKQVPYAPQYTANQGANHGTC</sequence>
<dbReference type="InterPro" id="IPR003346">
    <property type="entry name" value="Transposase_20"/>
</dbReference>
<dbReference type="OrthoDB" id="5289737at2"/>
<proteinExistence type="predicted"/>
<dbReference type="InterPro" id="IPR002525">
    <property type="entry name" value="Transp_IS110-like_N"/>
</dbReference>
<dbReference type="Pfam" id="PF02371">
    <property type="entry name" value="Transposase_20"/>
    <property type="match status" value="1"/>
</dbReference>
<evidence type="ECO:0000313" key="3">
    <source>
        <dbReference type="EMBL" id="AZG73703.1"/>
    </source>
</evidence>
<protein>
    <submittedName>
        <fullName evidence="3">IS110 family transposase</fullName>
    </submittedName>
</protein>